<evidence type="ECO:0000313" key="2">
    <source>
        <dbReference type="Proteomes" id="UP000015104"/>
    </source>
</evidence>
<evidence type="ECO:0000313" key="1">
    <source>
        <dbReference type="EnsemblMetazoa" id="tetur12g00510.1"/>
    </source>
</evidence>
<sequence length="53" mass="6317">MNRLDHRSWRITIKRESLIEKEGFLRSICTPEVHSYLLACHCVIKPVGQRLPW</sequence>
<dbReference type="EnsemblMetazoa" id="tetur12g00510.1">
    <property type="protein sequence ID" value="tetur12g00510.1"/>
    <property type="gene ID" value="tetur12g00510"/>
</dbReference>
<reference evidence="2" key="1">
    <citation type="submission" date="2011-08" db="EMBL/GenBank/DDBJ databases">
        <authorList>
            <person name="Rombauts S."/>
        </authorList>
    </citation>
    <scope>NUCLEOTIDE SEQUENCE</scope>
    <source>
        <strain evidence="2">London</strain>
    </source>
</reference>
<protein>
    <submittedName>
        <fullName evidence="1">Uncharacterized protein</fullName>
    </submittedName>
</protein>
<reference evidence="1" key="2">
    <citation type="submission" date="2015-06" db="UniProtKB">
        <authorList>
            <consortium name="EnsemblMetazoa"/>
        </authorList>
    </citation>
    <scope>IDENTIFICATION</scope>
</reference>
<dbReference type="HOGENOM" id="CLU_3071286_0_0_1"/>
<dbReference type="AlphaFoldDB" id="T1KI91"/>
<proteinExistence type="predicted"/>
<name>T1KI91_TETUR</name>
<accession>T1KI91</accession>
<organism evidence="1 2">
    <name type="scientific">Tetranychus urticae</name>
    <name type="common">Two-spotted spider mite</name>
    <dbReference type="NCBI Taxonomy" id="32264"/>
    <lineage>
        <taxon>Eukaryota</taxon>
        <taxon>Metazoa</taxon>
        <taxon>Ecdysozoa</taxon>
        <taxon>Arthropoda</taxon>
        <taxon>Chelicerata</taxon>
        <taxon>Arachnida</taxon>
        <taxon>Acari</taxon>
        <taxon>Acariformes</taxon>
        <taxon>Trombidiformes</taxon>
        <taxon>Prostigmata</taxon>
        <taxon>Eleutherengona</taxon>
        <taxon>Raphignathae</taxon>
        <taxon>Tetranychoidea</taxon>
        <taxon>Tetranychidae</taxon>
        <taxon>Tetranychus</taxon>
    </lineage>
</organism>
<dbReference type="Proteomes" id="UP000015104">
    <property type="component" value="Unassembled WGS sequence"/>
</dbReference>
<keyword evidence="2" id="KW-1185">Reference proteome</keyword>
<dbReference type="EMBL" id="CAEY01000111">
    <property type="status" value="NOT_ANNOTATED_CDS"/>
    <property type="molecule type" value="Genomic_DNA"/>
</dbReference>